<dbReference type="GO" id="GO:0005789">
    <property type="term" value="C:endoplasmic reticulum membrane"/>
    <property type="evidence" value="ECO:0007669"/>
    <property type="project" value="UniProtKB-SubCell"/>
</dbReference>
<feature type="site" description="Essential for auto-cleavage" evidence="16">
    <location>
        <position position="307"/>
    </location>
</feature>
<dbReference type="FunFam" id="3.30.1380.10:FF:000005">
    <property type="entry name" value="Sonic hedgehog signaling molecule"/>
    <property type="match status" value="1"/>
</dbReference>
<keyword evidence="6 17" id="KW-0479">Metal-binding</keyword>
<evidence type="ECO:0000256" key="13">
    <source>
        <dbReference type="ARBA" id="ARBA00023288"/>
    </source>
</evidence>
<accession>C3ZGW9</accession>
<dbReference type="InParanoid" id="C3ZGW9"/>
<keyword evidence="8 18" id="KW-0378">Hydrolase</keyword>
<dbReference type="Gene3D" id="3.30.1380.10">
    <property type="match status" value="2"/>
</dbReference>
<feature type="binding site" evidence="17">
    <location>
        <position position="163"/>
    </location>
    <ligand>
        <name>Ca(2+)</name>
        <dbReference type="ChEBI" id="CHEBI:29108"/>
        <label>1</label>
    </ligand>
</feature>
<keyword evidence="13" id="KW-0449">Lipoprotein</keyword>
<comment type="subcellular location">
    <molecule>Sonic hedgehog protein</molecule>
    <subcellularLocation>
        <location evidence="18">Endoplasmic reticulum membrane</location>
    </subcellularLocation>
    <subcellularLocation>
        <location evidence="18">Golgi apparatus membrane</location>
    </subcellularLocation>
</comment>
<feature type="binding site" evidence="17">
    <location>
        <position position="219"/>
    </location>
    <ligand>
        <name>Zn(2+)</name>
        <dbReference type="ChEBI" id="CHEBI:29105"/>
    </ligand>
</feature>
<keyword evidence="5" id="KW-0808">Transferase</keyword>
<keyword evidence="9 18" id="KW-0068">Autocatalytic cleavage</keyword>
<feature type="binding site" evidence="17">
    <location>
        <position position="163"/>
    </location>
    <ligand>
        <name>Ca(2+)</name>
        <dbReference type="ChEBI" id="CHEBI:29108"/>
        <label>2</label>
    </ligand>
</feature>
<dbReference type="CDD" id="cd00081">
    <property type="entry name" value="Hint"/>
    <property type="match status" value="1"/>
</dbReference>
<dbReference type="GO" id="GO:0007267">
    <property type="term" value="P:cell-cell signaling"/>
    <property type="evidence" value="ECO:0007669"/>
    <property type="project" value="InterPro"/>
</dbReference>
<evidence type="ECO:0000256" key="6">
    <source>
        <dbReference type="ARBA" id="ARBA00022723"/>
    </source>
</evidence>
<dbReference type="eggNOG" id="KOG3638">
    <property type="taxonomic scope" value="Eukaryota"/>
</dbReference>
<dbReference type="InterPro" id="IPR050387">
    <property type="entry name" value="Hedgehog_Signaling"/>
</dbReference>
<evidence type="ECO:0000256" key="5">
    <source>
        <dbReference type="ARBA" id="ARBA00022679"/>
    </source>
</evidence>
<dbReference type="SMART" id="SM00305">
    <property type="entry name" value="HintC"/>
    <property type="match status" value="1"/>
</dbReference>
<feature type="chain" id="PRO_5002934612" description="Hedgehog protein" evidence="19">
    <location>
        <begin position="28"/>
        <end position="448"/>
    </location>
</feature>
<dbReference type="InterPro" id="IPR001657">
    <property type="entry name" value="Hedgehog"/>
</dbReference>
<dbReference type="GO" id="GO:0048731">
    <property type="term" value="P:system development"/>
    <property type="evidence" value="ECO:0007669"/>
    <property type="project" value="UniProtKB-ARBA"/>
</dbReference>
<keyword evidence="7 18" id="KW-0732">Signal</keyword>
<evidence type="ECO:0000256" key="16">
    <source>
        <dbReference type="PIRSR" id="PIRSR009400-1"/>
    </source>
</evidence>
<evidence type="ECO:0000313" key="22">
    <source>
        <dbReference type="EMBL" id="EEN48116.1"/>
    </source>
</evidence>
<keyword evidence="18" id="KW-0256">Endoplasmic reticulum</keyword>
<dbReference type="InterPro" id="IPR006141">
    <property type="entry name" value="Intein_N"/>
</dbReference>
<feature type="site" description="Involved in cholesterol transfer" evidence="16">
    <location>
        <position position="280"/>
    </location>
</feature>
<feature type="binding site" evidence="17">
    <location>
        <position position="162"/>
    </location>
    <ligand>
        <name>Ca(2+)</name>
        <dbReference type="ChEBI" id="CHEBI:29108"/>
        <label>1</label>
    </ligand>
</feature>
<feature type="binding site" evidence="17">
    <location>
        <position position="168"/>
    </location>
    <ligand>
        <name>Ca(2+)</name>
        <dbReference type="ChEBI" id="CHEBI:29108"/>
        <label>2</label>
    </ligand>
</feature>
<dbReference type="AlphaFoldDB" id="C3ZGW9"/>
<evidence type="ECO:0000256" key="11">
    <source>
        <dbReference type="ARBA" id="ARBA00023136"/>
    </source>
</evidence>
<evidence type="ECO:0000256" key="3">
    <source>
        <dbReference type="ARBA" id="ARBA00022475"/>
    </source>
</evidence>
<dbReference type="EMBL" id="GG666621">
    <property type="protein sequence ID" value="EEN48116.1"/>
    <property type="molecule type" value="Genomic_DNA"/>
</dbReference>
<keyword evidence="3 18" id="KW-1003">Cell membrane</keyword>
<dbReference type="InterPro" id="IPR003587">
    <property type="entry name" value="Hint_dom_N"/>
</dbReference>
<dbReference type="GO" id="GO:0016539">
    <property type="term" value="P:intein-mediated protein splicing"/>
    <property type="evidence" value="ECO:0007669"/>
    <property type="project" value="InterPro"/>
</dbReference>
<dbReference type="GO" id="GO:0008233">
    <property type="term" value="F:peptidase activity"/>
    <property type="evidence" value="ECO:0007669"/>
    <property type="project" value="UniProtKB-UniRule"/>
</dbReference>
<feature type="binding site" evidence="17">
    <location>
        <position position="94"/>
    </location>
    <ligand>
        <name>Ca(2+)</name>
        <dbReference type="ChEBI" id="CHEBI:29108"/>
        <label>2</label>
    </ligand>
</feature>
<dbReference type="Gene3D" id="2.170.16.10">
    <property type="entry name" value="Hedgehog/Intein (Hint) domain"/>
    <property type="match status" value="1"/>
</dbReference>
<dbReference type="InterPro" id="IPR000320">
    <property type="entry name" value="Hedgehog_signalling_dom"/>
</dbReference>
<feature type="binding site" evidence="17">
    <location>
        <position position="166"/>
    </location>
    <ligand>
        <name>Ca(2+)</name>
        <dbReference type="ChEBI" id="CHEBI:29108"/>
        <label>2</label>
    </ligand>
</feature>
<dbReference type="FunFam" id="2.170.16.10:FF:000001">
    <property type="entry name" value="Indian hedgehog"/>
    <property type="match status" value="1"/>
</dbReference>
<dbReference type="FunCoup" id="C3ZGW9">
    <property type="interactions" value="33"/>
</dbReference>
<dbReference type="STRING" id="7739.C3ZGW9"/>
<keyword evidence="10 17" id="KW-0106">Calcium</keyword>
<dbReference type="InterPro" id="IPR036844">
    <property type="entry name" value="Hint_dom_sf"/>
</dbReference>
<feature type="signal peptide" evidence="19">
    <location>
        <begin position="1"/>
        <end position="27"/>
    </location>
</feature>
<dbReference type="InterPro" id="IPR001767">
    <property type="entry name" value="Hedgehog_Hint"/>
</dbReference>
<evidence type="ECO:0000256" key="18">
    <source>
        <dbReference type="RuleBase" id="RU280812"/>
    </source>
</evidence>
<comment type="function">
    <molecule>Protein hedgehog N-product</molecule>
    <text evidence="18">The dually lipidated hedgehog protein N-product is a morphogen which is essential for a variety of patterning events during development.</text>
</comment>
<feature type="site" description="Cleavage; by autolysis" evidence="16">
    <location>
        <begin position="234"/>
        <end position="235"/>
    </location>
</feature>
<keyword evidence="17" id="KW-0862">Zinc</keyword>
<feature type="domain" description="Hint" evidence="21">
    <location>
        <begin position="233"/>
        <end position="339"/>
    </location>
</feature>
<feature type="site" description="Involved in auto-cleavage" evidence="16">
    <location>
        <position position="304"/>
    </location>
</feature>
<dbReference type="SUPFAM" id="SSF55166">
    <property type="entry name" value="Hedgehog/DD-peptidase"/>
    <property type="match status" value="2"/>
</dbReference>
<keyword evidence="12" id="KW-0564">Palmitate</keyword>
<evidence type="ECO:0000256" key="10">
    <source>
        <dbReference type="ARBA" id="ARBA00022837"/>
    </source>
</evidence>
<evidence type="ECO:0000259" key="21">
    <source>
        <dbReference type="SMART" id="SM00306"/>
    </source>
</evidence>
<dbReference type="GO" id="GO:0046872">
    <property type="term" value="F:metal ion binding"/>
    <property type="evidence" value="ECO:0007669"/>
    <property type="project" value="UniProtKB-KW"/>
</dbReference>
<evidence type="ECO:0000256" key="15">
    <source>
        <dbReference type="ARBA" id="ARBA00048589"/>
    </source>
</evidence>
<evidence type="ECO:0000256" key="17">
    <source>
        <dbReference type="PIRSR" id="PIRSR009400-2"/>
    </source>
</evidence>
<feature type="binding site" evidence="17">
    <location>
        <position position="93"/>
    </location>
    <ligand>
        <name>Ca(2+)</name>
        <dbReference type="ChEBI" id="CHEBI:29108"/>
        <label>1</label>
    </ligand>
</feature>
<dbReference type="PIRSF" id="PIRSF009400">
    <property type="entry name" value="Peptidase_C46"/>
    <property type="match status" value="1"/>
</dbReference>
<feature type="binding site" evidence="17">
    <location>
        <position position="94"/>
    </location>
    <ligand>
        <name>Ca(2+)</name>
        <dbReference type="ChEBI" id="CHEBI:29108"/>
        <label>1</label>
    </ligand>
</feature>
<evidence type="ECO:0000256" key="1">
    <source>
        <dbReference type="ARBA" id="ARBA00010649"/>
    </source>
</evidence>
<dbReference type="PANTHER" id="PTHR11889:SF31">
    <property type="entry name" value="PROTEIN HEDGEHOG"/>
    <property type="match status" value="1"/>
</dbReference>
<dbReference type="SUPFAM" id="SSF51294">
    <property type="entry name" value="Hedgehog/intein (Hint) domain"/>
    <property type="match status" value="1"/>
</dbReference>
<dbReference type="FunFam" id="3.30.1380.10:FF:000009">
    <property type="entry name" value="Desert hedgehog, putative"/>
    <property type="match status" value="1"/>
</dbReference>
<dbReference type="PANTHER" id="PTHR11889">
    <property type="entry name" value="HEDGEHOG"/>
    <property type="match status" value="1"/>
</dbReference>
<keyword evidence="11 18" id="KW-0472">Membrane</keyword>
<dbReference type="GO" id="GO:0000139">
    <property type="term" value="C:Golgi membrane"/>
    <property type="evidence" value="ECO:0007669"/>
    <property type="project" value="UniProtKB-SubCell"/>
</dbReference>
<dbReference type="GO" id="GO:0016740">
    <property type="term" value="F:transferase activity"/>
    <property type="evidence" value="ECO:0007669"/>
    <property type="project" value="UniProtKB-KW"/>
</dbReference>
<dbReference type="Pfam" id="PF01079">
    <property type="entry name" value="Hint"/>
    <property type="match status" value="1"/>
</dbReference>
<dbReference type="PRINTS" id="PR00632">
    <property type="entry name" value="SONICHHOG"/>
</dbReference>
<dbReference type="SMART" id="SM00306">
    <property type="entry name" value="HintN"/>
    <property type="match status" value="1"/>
</dbReference>
<keyword evidence="18" id="KW-0333">Golgi apparatus</keyword>
<feature type="binding site" evidence="17">
    <location>
        <position position="99"/>
    </location>
    <ligand>
        <name>Ca(2+)</name>
        <dbReference type="ChEBI" id="CHEBI:29108"/>
        <label>1</label>
    </ligand>
</feature>
<evidence type="ECO:0000256" key="8">
    <source>
        <dbReference type="ARBA" id="ARBA00022801"/>
    </source>
</evidence>
<evidence type="ECO:0000256" key="2">
    <source>
        <dbReference type="ARBA" id="ARBA00022473"/>
    </source>
</evidence>
<evidence type="ECO:0000256" key="19">
    <source>
        <dbReference type="SAM" id="SignalP"/>
    </source>
</evidence>
<dbReference type="GO" id="GO:0016540">
    <property type="term" value="P:protein autoprocessing"/>
    <property type="evidence" value="ECO:0007669"/>
    <property type="project" value="InterPro"/>
</dbReference>
<feature type="domain" description="Hint" evidence="20">
    <location>
        <begin position="342"/>
        <end position="386"/>
    </location>
</feature>
<comment type="function">
    <molecule>Protein hedgehog</molecule>
    <text evidence="18">The C-terminal part of the hedgehog protein precursor displays an autoproteolysis activity that results in the cleavage of the full-length protein into two parts (N-product and C-product). In addition, the C-terminal part displays a cholesterol transferase activity that results by the covalent attachment of a cholesterol moiety to the C-terminal of the newly generated N-product.</text>
</comment>
<reference evidence="22" key="1">
    <citation type="journal article" date="2008" name="Nature">
        <title>The amphioxus genome and the evolution of the chordate karyotype.</title>
        <authorList>
            <consortium name="US DOE Joint Genome Institute (JGI-PGF)"/>
            <person name="Putnam N.H."/>
            <person name="Butts T."/>
            <person name="Ferrier D.E.K."/>
            <person name="Furlong R.F."/>
            <person name="Hellsten U."/>
            <person name="Kawashima T."/>
            <person name="Robinson-Rechavi M."/>
            <person name="Shoguchi E."/>
            <person name="Terry A."/>
            <person name="Yu J.-K."/>
            <person name="Benito-Gutierrez E.L."/>
            <person name="Dubchak I."/>
            <person name="Garcia-Fernandez J."/>
            <person name="Gibson-Brown J.J."/>
            <person name="Grigoriev I.V."/>
            <person name="Horton A.C."/>
            <person name="de Jong P.J."/>
            <person name="Jurka J."/>
            <person name="Kapitonov V.V."/>
            <person name="Kohara Y."/>
            <person name="Kuroki Y."/>
            <person name="Lindquist E."/>
            <person name="Lucas S."/>
            <person name="Osoegawa K."/>
            <person name="Pennacchio L.A."/>
            <person name="Salamov A.A."/>
            <person name="Satou Y."/>
            <person name="Sauka-Spengler T."/>
            <person name="Schmutz J."/>
            <person name="Shin-I T."/>
            <person name="Toyoda A."/>
            <person name="Bronner-Fraser M."/>
            <person name="Fujiyama A."/>
            <person name="Holland L.Z."/>
            <person name="Holland P.W.H."/>
            <person name="Satoh N."/>
            <person name="Rokhsar D.S."/>
        </authorList>
    </citation>
    <scope>NUCLEOTIDE SEQUENCE [LARGE SCALE GENOMIC DNA]</scope>
    <source>
        <strain evidence="22">S238N-H82</strain>
        <tissue evidence="22">Testes</tissue>
    </source>
</reference>
<evidence type="ECO:0000256" key="9">
    <source>
        <dbReference type="ARBA" id="ARBA00022813"/>
    </source>
</evidence>
<evidence type="ECO:0000256" key="4">
    <source>
        <dbReference type="ARBA" id="ARBA00022670"/>
    </source>
</evidence>
<comment type="subunit">
    <text evidence="14">Multimer.</text>
</comment>
<comment type="similarity">
    <text evidence="1 18">Belongs to the hedgehog family.</text>
</comment>
<keyword evidence="2 18" id="KW-0217">Developmental protein</keyword>
<protein>
    <recommendedName>
        <fullName evidence="18">Hedgehog protein</fullName>
    </recommendedName>
</protein>
<comment type="subcellular location">
    <molecule>Protein hedgehog N-product</molecule>
    <subcellularLocation>
        <location evidence="18">Cell membrane</location>
        <topology evidence="18">Lipid-anchor</topology>
    </subcellularLocation>
</comment>
<gene>
    <name evidence="22" type="ORF">BRAFLDRAFT_84974</name>
</gene>
<organism>
    <name type="scientific">Branchiostoma floridae</name>
    <name type="common">Florida lancelet</name>
    <name type="synonym">Amphioxus</name>
    <dbReference type="NCBI Taxonomy" id="7739"/>
    <lineage>
        <taxon>Eukaryota</taxon>
        <taxon>Metazoa</taxon>
        <taxon>Chordata</taxon>
        <taxon>Cephalochordata</taxon>
        <taxon>Leptocardii</taxon>
        <taxon>Amphioxiformes</taxon>
        <taxon>Branchiostomatidae</taxon>
        <taxon>Branchiostoma</taxon>
    </lineage>
</organism>
<evidence type="ECO:0000256" key="7">
    <source>
        <dbReference type="ARBA" id="ARBA00022729"/>
    </source>
</evidence>
<dbReference type="InterPro" id="IPR009045">
    <property type="entry name" value="Zn_M74/Hedgehog-like"/>
</dbReference>
<dbReference type="InterPro" id="IPR003586">
    <property type="entry name" value="Hint_dom_C"/>
</dbReference>
<dbReference type="PROSITE" id="PS50817">
    <property type="entry name" value="INTEIN_N_TER"/>
    <property type="match status" value="1"/>
</dbReference>
<name>C3ZGW9_BRAFL</name>
<comment type="catalytic activity">
    <reaction evidence="15">
        <text>glycyl-L-cysteinyl-[protein] + cholesterol + H(+) = [protein]-C-terminal glycyl cholesterol ester + N-terminal L-cysteinyl-[protein]</text>
        <dbReference type="Rhea" id="RHEA:59504"/>
        <dbReference type="Rhea" id="RHEA-COMP:12707"/>
        <dbReference type="Rhea" id="RHEA-COMP:15369"/>
        <dbReference type="Rhea" id="RHEA-COMP:15374"/>
        <dbReference type="ChEBI" id="CHEBI:15378"/>
        <dbReference type="ChEBI" id="CHEBI:16113"/>
        <dbReference type="ChEBI" id="CHEBI:65250"/>
        <dbReference type="ChEBI" id="CHEBI:143135"/>
        <dbReference type="ChEBI" id="CHEBI:143140"/>
    </reaction>
    <physiologicalReaction direction="left-to-right" evidence="15">
        <dbReference type="Rhea" id="RHEA:59505"/>
    </physiologicalReaction>
</comment>
<keyword evidence="4 18" id="KW-0645">Protease</keyword>
<evidence type="ECO:0000256" key="12">
    <source>
        <dbReference type="ARBA" id="ARBA00023139"/>
    </source>
</evidence>
<dbReference type="GO" id="GO:0005886">
    <property type="term" value="C:plasma membrane"/>
    <property type="evidence" value="ECO:0007669"/>
    <property type="project" value="UniProtKB-SubCell"/>
</dbReference>
<evidence type="ECO:0000259" key="20">
    <source>
        <dbReference type="SMART" id="SM00305"/>
    </source>
</evidence>
<feature type="binding site" evidence="17">
    <location>
        <position position="184"/>
    </location>
    <ligand>
        <name>Zn(2+)</name>
        <dbReference type="ChEBI" id="CHEBI:29105"/>
    </ligand>
</feature>
<sequence>MAGVLARWMVTLVAISALGTHWGPSEACGPGGRFGRRRHPRKLTPFVYKQQMPAVSENTFGASGLFNGRITRDSERFHTLKQNFNTDIIFKDEEKTGADRFMTQTPHSQIRVLGSVLLGLTAEQVCIYLGVDRNTLQRCKDKLNALAISVMNQWEGVKLRVTEGWDEDGFHTEESLHYEGRAVDITTSDRDRTKYGMLARLAVEAGFDWVYYESKAHIHCSVKAESDTTATQGGCFPAESWVTRDDGNRIRMRDVRPGDKVLSMDSGGHPVFSEVLTFMDRDSRGPWVYYTIHTDDRNITVTATPSHLVFVTESRDLSSPRIAKFMSDARPGEFLLTPDSDGGGFRKVKIVSVTMREEKGAYAPLTVHGTVVVDNVAMSCYALIESQALAHWVFAPFRLYYQLTSSLWDGPSHDQTLQEGVHWYPSFFYRYGISLVEPTLLHPTATDS</sequence>
<dbReference type="Pfam" id="PF01085">
    <property type="entry name" value="HH_signal"/>
    <property type="match status" value="2"/>
</dbReference>
<feature type="binding site" evidence="17">
    <location>
        <position position="177"/>
    </location>
    <ligand>
        <name>Zn(2+)</name>
        <dbReference type="ChEBI" id="CHEBI:29105"/>
    </ligand>
</feature>
<proteinExistence type="inferred from homology"/>
<evidence type="ECO:0000256" key="14">
    <source>
        <dbReference type="ARBA" id="ARBA00034131"/>
    </source>
</evidence>